<dbReference type="AlphaFoldDB" id="D8QSK9"/>
<dbReference type="InterPro" id="IPR001117">
    <property type="entry name" value="Cu-oxidase_2nd"/>
</dbReference>
<dbReference type="Pfam" id="PF00394">
    <property type="entry name" value="Cu-oxidase"/>
    <property type="match status" value="1"/>
</dbReference>
<feature type="domain" description="Plastocyanin-like" evidence="3">
    <location>
        <begin position="159"/>
        <end position="304"/>
    </location>
</feature>
<feature type="signal peptide" evidence="2">
    <location>
        <begin position="1"/>
        <end position="22"/>
    </location>
</feature>
<feature type="domain" description="Plastocyanin-like" evidence="4">
    <location>
        <begin position="386"/>
        <end position="521"/>
    </location>
</feature>
<dbReference type="PANTHER" id="PTHR11709:SF90">
    <property type="entry name" value="OS07G0510900 PROTEIN"/>
    <property type="match status" value="1"/>
</dbReference>
<dbReference type="Pfam" id="PF07732">
    <property type="entry name" value="Cu-oxidase_3"/>
    <property type="match status" value="1"/>
</dbReference>
<dbReference type="CDD" id="cd13872">
    <property type="entry name" value="CuRO_2_AAO_like_1"/>
    <property type="match status" value="1"/>
</dbReference>
<dbReference type="HOGENOM" id="CLU_022744_2_0_1"/>
<protein>
    <submittedName>
        <fullName evidence="6">Uncharacterized protein</fullName>
    </submittedName>
</protein>
<dbReference type="InterPro" id="IPR045087">
    <property type="entry name" value="Cu-oxidase_fam"/>
</dbReference>
<dbReference type="InterPro" id="IPR011707">
    <property type="entry name" value="Cu-oxidase-like_N"/>
</dbReference>
<evidence type="ECO:0000256" key="2">
    <source>
        <dbReference type="SAM" id="SignalP"/>
    </source>
</evidence>
<evidence type="ECO:0000259" key="4">
    <source>
        <dbReference type="Pfam" id="PF07731"/>
    </source>
</evidence>
<reference evidence="6 7" key="1">
    <citation type="journal article" date="2011" name="Science">
        <title>The Selaginella genome identifies genetic changes associated with the evolution of vascular plants.</title>
        <authorList>
            <person name="Banks J.A."/>
            <person name="Nishiyama T."/>
            <person name="Hasebe M."/>
            <person name="Bowman J.L."/>
            <person name="Gribskov M."/>
            <person name="dePamphilis C."/>
            <person name="Albert V.A."/>
            <person name="Aono N."/>
            <person name="Aoyama T."/>
            <person name="Ambrose B.A."/>
            <person name="Ashton N.W."/>
            <person name="Axtell M.J."/>
            <person name="Barker E."/>
            <person name="Barker M.S."/>
            <person name="Bennetzen J.L."/>
            <person name="Bonawitz N.D."/>
            <person name="Chapple C."/>
            <person name="Cheng C."/>
            <person name="Correa L.G."/>
            <person name="Dacre M."/>
            <person name="DeBarry J."/>
            <person name="Dreyer I."/>
            <person name="Elias M."/>
            <person name="Engstrom E.M."/>
            <person name="Estelle M."/>
            <person name="Feng L."/>
            <person name="Finet C."/>
            <person name="Floyd S.K."/>
            <person name="Frommer W.B."/>
            <person name="Fujita T."/>
            <person name="Gramzow L."/>
            <person name="Gutensohn M."/>
            <person name="Harholt J."/>
            <person name="Hattori M."/>
            <person name="Heyl A."/>
            <person name="Hirai T."/>
            <person name="Hiwatashi Y."/>
            <person name="Ishikawa M."/>
            <person name="Iwata M."/>
            <person name="Karol K.G."/>
            <person name="Koehler B."/>
            <person name="Kolukisaoglu U."/>
            <person name="Kubo M."/>
            <person name="Kurata T."/>
            <person name="Lalonde S."/>
            <person name="Li K."/>
            <person name="Li Y."/>
            <person name="Litt A."/>
            <person name="Lyons E."/>
            <person name="Manning G."/>
            <person name="Maruyama T."/>
            <person name="Michael T.P."/>
            <person name="Mikami K."/>
            <person name="Miyazaki S."/>
            <person name="Morinaga S."/>
            <person name="Murata T."/>
            <person name="Mueller-Roeber B."/>
            <person name="Nelson D.R."/>
            <person name="Obara M."/>
            <person name="Oguri Y."/>
            <person name="Olmstead R.G."/>
            <person name="Onodera N."/>
            <person name="Petersen B.L."/>
            <person name="Pils B."/>
            <person name="Prigge M."/>
            <person name="Rensing S.A."/>
            <person name="Riano-Pachon D.M."/>
            <person name="Roberts A.W."/>
            <person name="Sato Y."/>
            <person name="Scheller H.V."/>
            <person name="Schulz B."/>
            <person name="Schulz C."/>
            <person name="Shakirov E.V."/>
            <person name="Shibagaki N."/>
            <person name="Shinohara N."/>
            <person name="Shippen D.E."/>
            <person name="Soerensen I."/>
            <person name="Sotooka R."/>
            <person name="Sugimoto N."/>
            <person name="Sugita M."/>
            <person name="Sumikawa N."/>
            <person name="Tanurdzic M."/>
            <person name="Theissen G."/>
            <person name="Ulvskov P."/>
            <person name="Wakazuki S."/>
            <person name="Weng J.K."/>
            <person name="Willats W.W."/>
            <person name="Wipf D."/>
            <person name="Wolf P.G."/>
            <person name="Yang L."/>
            <person name="Zimmer A.D."/>
            <person name="Zhu Q."/>
            <person name="Mitros T."/>
            <person name="Hellsten U."/>
            <person name="Loque D."/>
            <person name="Otillar R."/>
            <person name="Salamov A."/>
            <person name="Schmutz J."/>
            <person name="Shapiro H."/>
            <person name="Lindquist E."/>
            <person name="Lucas S."/>
            <person name="Rokhsar D."/>
            <person name="Grigoriev I.V."/>
        </authorList>
    </citation>
    <scope>NUCLEOTIDE SEQUENCE [LARGE SCALE GENOMIC DNA]</scope>
</reference>
<dbReference type="KEGG" id="smo:SELMODRAFT_403803"/>
<dbReference type="OrthoDB" id="2121828at2759"/>
<dbReference type="Proteomes" id="UP000001514">
    <property type="component" value="Unassembled WGS sequence"/>
</dbReference>
<dbReference type="GO" id="GO:0016491">
    <property type="term" value="F:oxidoreductase activity"/>
    <property type="evidence" value="ECO:0000318"/>
    <property type="project" value="GO_Central"/>
</dbReference>
<keyword evidence="7" id="KW-1185">Reference proteome</keyword>
<comment type="similarity">
    <text evidence="1">Belongs to the multicopper oxidase family.</text>
</comment>
<keyword evidence="2" id="KW-0732">Signal</keyword>
<proteinExistence type="inferred from homology"/>
<feature type="chain" id="PRO_5003121163" evidence="2">
    <location>
        <begin position="23"/>
        <end position="560"/>
    </location>
</feature>
<dbReference type="EMBL" id="GL377566">
    <property type="protein sequence ID" value="EFJ37456.1"/>
    <property type="molecule type" value="Genomic_DNA"/>
</dbReference>
<dbReference type="GO" id="GO:0005507">
    <property type="term" value="F:copper ion binding"/>
    <property type="evidence" value="ECO:0007669"/>
    <property type="project" value="InterPro"/>
</dbReference>
<name>D8QSK9_SELML</name>
<organism evidence="7">
    <name type="scientific">Selaginella moellendorffii</name>
    <name type="common">Spikemoss</name>
    <dbReference type="NCBI Taxonomy" id="88036"/>
    <lineage>
        <taxon>Eukaryota</taxon>
        <taxon>Viridiplantae</taxon>
        <taxon>Streptophyta</taxon>
        <taxon>Embryophyta</taxon>
        <taxon>Tracheophyta</taxon>
        <taxon>Lycopodiopsida</taxon>
        <taxon>Selaginellales</taxon>
        <taxon>Selaginellaceae</taxon>
        <taxon>Selaginella</taxon>
    </lineage>
</organism>
<evidence type="ECO:0000256" key="1">
    <source>
        <dbReference type="ARBA" id="ARBA00010609"/>
    </source>
</evidence>
<evidence type="ECO:0000313" key="6">
    <source>
        <dbReference type="EMBL" id="EFJ37456.1"/>
    </source>
</evidence>
<gene>
    <name evidence="6" type="ORF">SELMODRAFT_403803</name>
</gene>
<dbReference type="OMA" id="DWYTGED"/>
<dbReference type="PANTHER" id="PTHR11709">
    <property type="entry name" value="MULTI-COPPER OXIDASE"/>
    <property type="match status" value="1"/>
</dbReference>
<dbReference type="eggNOG" id="KOG1263">
    <property type="taxonomic scope" value="Eukaryota"/>
</dbReference>
<dbReference type="InterPro" id="IPR011706">
    <property type="entry name" value="Cu-oxidase_C"/>
</dbReference>
<dbReference type="Pfam" id="PF07731">
    <property type="entry name" value="Cu-oxidase_2"/>
    <property type="match status" value="1"/>
</dbReference>
<dbReference type="Gene3D" id="2.60.40.420">
    <property type="entry name" value="Cupredoxins - blue copper proteins"/>
    <property type="match status" value="3"/>
</dbReference>
<dbReference type="Gramene" id="EFJ37456">
    <property type="protein sequence ID" value="EFJ37456"/>
    <property type="gene ID" value="SELMODRAFT_403803"/>
</dbReference>
<evidence type="ECO:0000259" key="5">
    <source>
        <dbReference type="Pfam" id="PF07732"/>
    </source>
</evidence>
<evidence type="ECO:0000259" key="3">
    <source>
        <dbReference type="Pfam" id="PF00394"/>
    </source>
</evidence>
<accession>D8QSK9</accession>
<evidence type="ECO:0000313" key="7">
    <source>
        <dbReference type="Proteomes" id="UP000001514"/>
    </source>
</evidence>
<dbReference type="InterPro" id="IPR034271">
    <property type="entry name" value="CuRO_2_AO-like"/>
</dbReference>
<dbReference type="SUPFAM" id="SSF49503">
    <property type="entry name" value="Cupredoxins"/>
    <property type="match status" value="3"/>
</dbReference>
<dbReference type="InterPro" id="IPR008972">
    <property type="entry name" value="Cupredoxin"/>
</dbReference>
<feature type="domain" description="Plastocyanin-like" evidence="5">
    <location>
        <begin position="38"/>
        <end position="146"/>
    </location>
</feature>
<dbReference type="InParanoid" id="D8QSK9"/>
<sequence length="560" mass="61917">MAAIAKFLAILAVIALASTAQAADPDQFLDWVVTFQNLPLLGTTQRVIAINNQFPGPTIKTTTNNNLHINVTNRLDEPLLFHWNGIQQRRSSWQDGVSGTNCPILPGQSWQYNFQVKDQIGTFFYYPSINFHKAAGGYGGIQIANRVVIAVPFLPPADDFTLLAGDWQLRDYRSSRSRLDKSQGIGRPNVVLMNGKAPYIAGGSNANFEKFTVESGKIYRFRISNVGTAQSLNVRIQSHKLCVVETEGSYTAKTCFDSLDIHLGQSYSVLVTMDQSPADYYIVASTKFSSGSLNGVAILHYQNSNTAASGTIPAGPDPLDVNFSLNQALSIKWNLTTGAARPNPQGSYHYGQIPITRVIQLSSSSVTLNNQARFAINGQSYLTPDTPLKLADFYNIDGVFTRGSMRTSAVGSPVMETSVLELDYKSFVELVFVNPENEIQSWHLDGMSFWVVGFGFNETWSPSSRSKYNLVDAVSRSTTQVYPRGWTAILFSVDNVGMWNIRSQCLRRQYLGQEGYARVFNPENSTRTETWIPQNVLLCGKAIGKTIPGPRMLGIDEIDF</sequence>